<accession>A0ABT7XYL3</accession>
<keyword evidence="1" id="KW-0732">Signal</keyword>
<name>A0ABT7XYL3_9VIBR</name>
<organism evidence="2 3">
    <name type="scientific">Vibrio agarivorans</name>
    <dbReference type="NCBI Taxonomy" id="153622"/>
    <lineage>
        <taxon>Bacteria</taxon>
        <taxon>Pseudomonadati</taxon>
        <taxon>Pseudomonadota</taxon>
        <taxon>Gammaproteobacteria</taxon>
        <taxon>Vibrionales</taxon>
        <taxon>Vibrionaceae</taxon>
        <taxon>Vibrio</taxon>
    </lineage>
</organism>
<comment type="caution">
    <text evidence="2">The sequence shown here is derived from an EMBL/GenBank/DDBJ whole genome shotgun (WGS) entry which is preliminary data.</text>
</comment>
<keyword evidence="3" id="KW-1185">Reference proteome</keyword>
<sequence>MKLIKLGLIATAISFSGITMADDDMSINLMALNSSNTTVATLAPAVRKDYSGVVTEVELDDYKDQQVVYEFKMVDLDADSKYKLSYSVSDQSLVKEKSDSLSTFGFSDLDTDDRVAIERVIESGFDILSVIPELESKYSAKLIEAELEEKNGIVYYEVKLASTELGKQKLLINVDNGEEIPVFKRHKK</sequence>
<evidence type="ECO:0000313" key="3">
    <source>
        <dbReference type="Proteomes" id="UP001169719"/>
    </source>
</evidence>
<dbReference type="EMBL" id="JAUEOZ010000001">
    <property type="protein sequence ID" value="MDN2480634.1"/>
    <property type="molecule type" value="Genomic_DNA"/>
</dbReference>
<dbReference type="Proteomes" id="UP001169719">
    <property type="component" value="Unassembled WGS sequence"/>
</dbReference>
<proteinExistence type="predicted"/>
<evidence type="ECO:0008006" key="4">
    <source>
        <dbReference type="Google" id="ProtNLM"/>
    </source>
</evidence>
<reference evidence="2" key="1">
    <citation type="submission" date="2024-05" db="EMBL/GenBank/DDBJ databases">
        <title>Genome Sequences of Four Agar- Degrading Marine Bacteria.</title>
        <authorList>
            <person name="Phillips E.K."/>
            <person name="Shaffer J.C."/>
            <person name="Henson M.W."/>
            <person name="Temperton B."/>
            <person name="Thrash C.J."/>
            <person name="Martin M.O."/>
        </authorList>
    </citation>
    <scope>NUCLEOTIDE SEQUENCE</scope>
    <source>
        <strain evidence="2">EKP203</strain>
    </source>
</reference>
<evidence type="ECO:0000256" key="1">
    <source>
        <dbReference type="SAM" id="SignalP"/>
    </source>
</evidence>
<feature type="signal peptide" evidence="1">
    <location>
        <begin position="1"/>
        <end position="21"/>
    </location>
</feature>
<feature type="chain" id="PRO_5046705576" description="PepSY domain-containing protein" evidence="1">
    <location>
        <begin position="22"/>
        <end position="188"/>
    </location>
</feature>
<protein>
    <recommendedName>
        <fullName evidence="4">PepSY domain-containing protein</fullName>
    </recommendedName>
</protein>
<evidence type="ECO:0000313" key="2">
    <source>
        <dbReference type="EMBL" id="MDN2480634.1"/>
    </source>
</evidence>
<dbReference type="RefSeq" id="WP_289960839.1">
    <property type="nucleotide sequence ID" value="NZ_JAUEOZ010000001.1"/>
</dbReference>
<gene>
    <name evidence="2" type="ORF">QWJ08_04460</name>
</gene>